<dbReference type="AlphaFoldDB" id="A0A832MK05"/>
<comment type="caution">
    <text evidence="3">The sequence shown here is derived from an EMBL/GenBank/DDBJ whole genome shotgun (WGS) entry which is preliminary data.</text>
</comment>
<evidence type="ECO:0000313" key="3">
    <source>
        <dbReference type="EMBL" id="HGZ43327.1"/>
    </source>
</evidence>
<dbReference type="InterPro" id="IPR029016">
    <property type="entry name" value="GAF-like_dom_sf"/>
</dbReference>
<organism evidence="3">
    <name type="scientific">Eiseniibacteriota bacterium</name>
    <dbReference type="NCBI Taxonomy" id="2212470"/>
    <lineage>
        <taxon>Bacteria</taxon>
        <taxon>Candidatus Eiseniibacteriota</taxon>
    </lineage>
</organism>
<feature type="transmembrane region" description="Helical" evidence="1">
    <location>
        <begin position="15"/>
        <end position="36"/>
    </location>
</feature>
<dbReference type="InterPro" id="IPR003018">
    <property type="entry name" value="GAF"/>
</dbReference>
<protein>
    <submittedName>
        <fullName evidence="3">GAF domain-containing protein</fullName>
    </submittedName>
</protein>
<reference evidence="3" key="1">
    <citation type="journal article" date="2020" name="mSystems">
        <title>Genome- and Community-Level Interaction Insights into Carbon Utilization and Element Cycling Functions of Hydrothermarchaeota in Hydrothermal Sediment.</title>
        <authorList>
            <person name="Zhou Z."/>
            <person name="Liu Y."/>
            <person name="Xu W."/>
            <person name="Pan J."/>
            <person name="Luo Z.H."/>
            <person name="Li M."/>
        </authorList>
    </citation>
    <scope>NUCLEOTIDE SEQUENCE [LARGE SCALE GENOMIC DNA]</scope>
    <source>
        <strain evidence="3">SpSt-381</strain>
    </source>
</reference>
<dbReference type="SMART" id="SM00065">
    <property type="entry name" value="GAF"/>
    <property type="match status" value="1"/>
</dbReference>
<feature type="domain" description="GAF" evidence="2">
    <location>
        <begin position="111"/>
        <end position="257"/>
    </location>
</feature>
<feature type="transmembrane region" description="Helical" evidence="1">
    <location>
        <begin position="48"/>
        <end position="65"/>
    </location>
</feature>
<keyword evidence="1" id="KW-1133">Transmembrane helix</keyword>
<evidence type="ECO:0000259" key="2">
    <source>
        <dbReference type="SMART" id="SM00065"/>
    </source>
</evidence>
<dbReference type="Pfam" id="PF13185">
    <property type="entry name" value="GAF_2"/>
    <property type="match status" value="1"/>
</dbReference>
<accession>A0A832MK05</accession>
<dbReference type="Gene3D" id="3.30.450.40">
    <property type="match status" value="1"/>
</dbReference>
<dbReference type="EMBL" id="DSQF01000017">
    <property type="protein sequence ID" value="HGZ43327.1"/>
    <property type="molecule type" value="Genomic_DNA"/>
</dbReference>
<sequence>MTHDFRQVERQRGRAVALAGVLMTALCAALVLLGGAGGGAGADLARSWPTYVGLAGLVLLFALSMQRQHARLAALEAELRAAAVREATLGARFSELSFLFDISTQVQLRLDLQGMLDLAVQRLLACLEAHQSSIMLLDEASGLLEVRAVAGADAGLVAGAVVRPGEGIAGHVFATGEPLALTPEVMRRRFPAETKRGRQIGSGVCVPMRFRDQAIGVVSVTRAGGEPFGDLHVRMLAAFADHFAATVVKTRHHREVLERVRRAA</sequence>
<name>A0A832MK05_UNCEI</name>
<evidence type="ECO:0000256" key="1">
    <source>
        <dbReference type="SAM" id="Phobius"/>
    </source>
</evidence>
<proteinExistence type="predicted"/>
<keyword evidence="1" id="KW-0812">Transmembrane</keyword>
<keyword evidence="1" id="KW-0472">Membrane</keyword>
<gene>
    <name evidence="3" type="ORF">ENR23_07880</name>
</gene>
<dbReference type="SUPFAM" id="SSF55781">
    <property type="entry name" value="GAF domain-like"/>
    <property type="match status" value="1"/>
</dbReference>